<proteinExistence type="predicted"/>
<gene>
    <name evidence="1" type="ORF">MRB53_017537</name>
</gene>
<reference evidence="1 2" key="1">
    <citation type="journal article" date="2022" name="Hortic Res">
        <title>A haplotype resolved chromosomal level avocado genome allows analysis of novel avocado genes.</title>
        <authorList>
            <person name="Nath O."/>
            <person name="Fletcher S.J."/>
            <person name="Hayward A."/>
            <person name="Shaw L.M."/>
            <person name="Masouleh A.K."/>
            <person name="Furtado A."/>
            <person name="Henry R.J."/>
            <person name="Mitter N."/>
        </authorList>
    </citation>
    <scope>NUCLEOTIDE SEQUENCE [LARGE SCALE GENOMIC DNA]</scope>
    <source>
        <strain evidence="2">cv. Hass</strain>
    </source>
</reference>
<evidence type="ECO:0000313" key="1">
    <source>
        <dbReference type="EMBL" id="KAJ8640843.1"/>
    </source>
</evidence>
<keyword evidence="2" id="KW-1185">Reference proteome</keyword>
<dbReference type="EMBL" id="CM056813">
    <property type="protein sequence ID" value="KAJ8640843.1"/>
    <property type="molecule type" value="Genomic_DNA"/>
</dbReference>
<comment type="caution">
    <text evidence="1">The sequence shown here is derived from an EMBL/GenBank/DDBJ whole genome shotgun (WGS) entry which is preliminary data.</text>
</comment>
<organism evidence="1 2">
    <name type="scientific">Persea americana</name>
    <name type="common">Avocado</name>
    <dbReference type="NCBI Taxonomy" id="3435"/>
    <lineage>
        <taxon>Eukaryota</taxon>
        <taxon>Viridiplantae</taxon>
        <taxon>Streptophyta</taxon>
        <taxon>Embryophyta</taxon>
        <taxon>Tracheophyta</taxon>
        <taxon>Spermatophyta</taxon>
        <taxon>Magnoliopsida</taxon>
        <taxon>Magnoliidae</taxon>
        <taxon>Laurales</taxon>
        <taxon>Lauraceae</taxon>
        <taxon>Persea</taxon>
    </lineage>
</organism>
<protein>
    <submittedName>
        <fullName evidence="1">Uncharacterized protein</fullName>
    </submittedName>
</protein>
<sequence length="98" mass="10927">MPLPFFAFFISLKLNQTELSEEEEEKMAGGIRGRESATKSMKSALVVVCALAFGWLNTQLVFKPFLDRTRDAIESADPDARESHTSPPSDSYISQGER</sequence>
<name>A0ACC2M5W1_PERAE</name>
<dbReference type="Proteomes" id="UP001234297">
    <property type="component" value="Chromosome 5"/>
</dbReference>
<accession>A0ACC2M5W1</accession>
<evidence type="ECO:0000313" key="2">
    <source>
        <dbReference type="Proteomes" id="UP001234297"/>
    </source>
</evidence>